<reference evidence="1 2" key="1">
    <citation type="journal article" date="2021" name="J. Hered.">
        <title>A chromosome-level genome assembly of the parasitoid wasp, Cotesia glomerata (Hymenoptera: Braconidae).</title>
        <authorList>
            <person name="Pinto B.J."/>
            <person name="Weis J.J."/>
            <person name="Gamble T."/>
            <person name="Ode P.J."/>
            <person name="Paul R."/>
            <person name="Zaspel J.M."/>
        </authorList>
    </citation>
    <scope>NUCLEOTIDE SEQUENCE [LARGE SCALE GENOMIC DNA]</scope>
    <source>
        <strain evidence="1">CgM1</strain>
    </source>
</reference>
<name>A0AAV7I3N6_COTGL</name>
<dbReference type="EMBL" id="JAHXZJ010002237">
    <property type="protein sequence ID" value="KAH0545934.1"/>
    <property type="molecule type" value="Genomic_DNA"/>
</dbReference>
<gene>
    <name evidence="1" type="ORF">KQX54_004786</name>
</gene>
<organism evidence="1 2">
    <name type="scientific">Cotesia glomerata</name>
    <name type="common">Lepidopteran parasitic wasp</name>
    <name type="synonym">Apanteles glomeratus</name>
    <dbReference type="NCBI Taxonomy" id="32391"/>
    <lineage>
        <taxon>Eukaryota</taxon>
        <taxon>Metazoa</taxon>
        <taxon>Ecdysozoa</taxon>
        <taxon>Arthropoda</taxon>
        <taxon>Hexapoda</taxon>
        <taxon>Insecta</taxon>
        <taxon>Pterygota</taxon>
        <taxon>Neoptera</taxon>
        <taxon>Endopterygota</taxon>
        <taxon>Hymenoptera</taxon>
        <taxon>Apocrita</taxon>
        <taxon>Ichneumonoidea</taxon>
        <taxon>Braconidae</taxon>
        <taxon>Microgastrinae</taxon>
        <taxon>Cotesia</taxon>
    </lineage>
</organism>
<protein>
    <submittedName>
        <fullName evidence="1">Uncharacterized protein</fullName>
    </submittedName>
</protein>
<comment type="caution">
    <text evidence="1">The sequence shown here is derived from an EMBL/GenBank/DDBJ whole genome shotgun (WGS) entry which is preliminary data.</text>
</comment>
<dbReference type="Proteomes" id="UP000826195">
    <property type="component" value="Unassembled WGS sequence"/>
</dbReference>
<dbReference type="AlphaFoldDB" id="A0AAV7I3N6"/>
<proteinExistence type="predicted"/>
<evidence type="ECO:0000313" key="1">
    <source>
        <dbReference type="EMBL" id="KAH0545934.1"/>
    </source>
</evidence>
<accession>A0AAV7I3N6</accession>
<keyword evidence="2" id="KW-1185">Reference proteome</keyword>
<evidence type="ECO:0000313" key="2">
    <source>
        <dbReference type="Proteomes" id="UP000826195"/>
    </source>
</evidence>
<sequence length="97" mass="11172">MKMRIKTKSHSRSLITIDHARIDVHPIGFSAYVISVSLGSILYTLSWTGNWDWVCSVCRKGHNSCQEKLSWLVDNHVCMTATHWLLCPEKTTLYNFC</sequence>